<protein>
    <submittedName>
        <fullName evidence="8">MFS transporter</fullName>
    </submittedName>
</protein>
<sequence length="412" mass="41992">MGAGRRWWIAVLTFSALLTQLTVNMVRPATTYKVDAMGGDATLVGVVAGTYAVIPLICAMSVGRLIQRLPVLTGLMAAGLLVMALGAAAVALSPAVSGLIGGTALLGFGQLVFTIAGQSAVSRASAEDTVDSNFGWFTAGVSAGQMLGPLLAGVIIDMGPHSDAGTGIDPAIWAGAVAVAPGVAVLGLLALRSSQTSATKRTAHGTGSEDSITARHLLRRPRVGSYIISSAGLLALTDILVAFVPLIGHEAGLSPTAVGVLLAVRGVGSLVSRLLLGILAARYHRSTLLTCCLLVSAVCFAILPLTVAKLWTAAMLMLVGGFFLGLGQPLTMAMITRTVPEEWRSPALALRLVGNRLGQVLIPLTAGAVAGPVGASGAIWLGTLLLMLSGLEESSRGSTGPTDITDPREPRP</sequence>
<dbReference type="Pfam" id="PF07690">
    <property type="entry name" value="MFS_1"/>
    <property type="match status" value="1"/>
</dbReference>
<evidence type="ECO:0000256" key="3">
    <source>
        <dbReference type="ARBA" id="ARBA00022989"/>
    </source>
</evidence>
<evidence type="ECO:0000259" key="7">
    <source>
        <dbReference type="PROSITE" id="PS50850"/>
    </source>
</evidence>
<comment type="subcellular location">
    <subcellularLocation>
        <location evidence="1">Cell membrane</location>
        <topology evidence="1">Multi-pass membrane protein</topology>
    </subcellularLocation>
</comment>
<feature type="transmembrane region" description="Helical" evidence="6">
    <location>
        <begin position="253"/>
        <end position="276"/>
    </location>
</feature>
<evidence type="ECO:0000256" key="1">
    <source>
        <dbReference type="ARBA" id="ARBA00004651"/>
    </source>
</evidence>
<keyword evidence="3 6" id="KW-1133">Transmembrane helix</keyword>
<evidence type="ECO:0000256" key="6">
    <source>
        <dbReference type="SAM" id="Phobius"/>
    </source>
</evidence>
<keyword evidence="2 6" id="KW-0812">Transmembrane</keyword>
<dbReference type="InterPro" id="IPR011701">
    <property type="entry name" value="MFS"/>
</dbReference>
<feature type="transmembrane region" description="Helical" evidence="6">
    <location>
        <begin position="41"/>
        <end position="62"/>
    </location>
</feature>
<comment type="caution">
    <text evidence="8">The sequence shown here is derived from an EMBL/GenBank/DDBJ whole genome shotgun (WGS) entry which is preliminary data.</text>
</comment>
<evidence type="ECO:0000256" key="5">
    <source>
        <dbReference type="SAM" id="MobiDB-lite"/>
    </source>
</evidence>
<feature type="transmembrane region" description="Helical" evidence="6">
    <location>
        <begin position="313"/>
        <end position="339"/>
    </location>
</feature>
<reference evidence="8 9" key="1">
    <citation type="submission" date="2023-09" db="EMBL/GenBank/DDBJ databases">
        <title>Description of three actinobacteria isolated from air of manufacturing shop in a pharmaceutical factory.</title>
        <authorList>
            <person name="Zhang D.-F."/>
        </authorList>
    </citation>
    <scope>NUCLEOTIDE SEQUENCE [LARGE SCALE GENOMIC DNA]</scope>
    <source>
        <strain evidence="8 9">LY-0111</strain>
    </source>
</reference>
<dbReference type="PANTHER" id="PTHR23526">
    <property type="entry name" value="INTEGRAL MEMBRANE TRANSPORT PROTEIN-RELATED"/>
    <property type="match status" value="1"/>
</dbReference>
<dbReference type="PROSITE" id="PS50850">
    <property type="entry name" value="MFS"/>
    <property type="match status" value="1"/>
</dbReference>
<dbReference type="RefSeq" id="WP_310546999.1">
    <property type="nucleotide sequence ID" value="NZ_JAVKGR010000001.1"/>
</dbReference>
<keyword evidence="9" id="KW-1185">Reference proteome</keyword>
<dbReference type="SUPFAM" id="SSF103473">
    <property type="entry name" value="MFS general substrate transporter"/>
    <property type="match status" value="1"/>
</dbReference>
<evidence type="ECO:0000313" key="8">
    <source>
        <dbReference type="EMBL" id="MDR8018006.1"/>
    </source>
</evidence>
<feature type="transmembrane region" description="Helical" evidence="6">
    <location>
        <begin position="360"/>
        <end position="388"/>
    </location>
</feature>
<dbReference type="InterPro" id="IPR020846">
    <property type="entry name" value="MFS_dom"/>
</dbReference>
<feature type="transmembrane region" description="Helical" evidence="6">
    <location>
        <begin position="171"/>
        <end position="191"/>
    </location>
</feature>
<feature type="transmembrane region" description="Helical" evidence="6">
    <location>
        <begin position="98"/>
        <end position="121"/>
    </location>
</feature>
<feature type="domain" description="Major facilitator superfamily (MFS) profile" evidence="7">
    <location>
        <begin position="8"/>
        <end position="395"/>
    </location>
</feature>
<dbReference type="InterPro" id="IPR052528">
    <property type="entry name" value="Sugar_transport-like"/>
</dbReference>
<feature type="transmembrane region" description="Helical" evidence="6">
    <location>
        <begin position="69"/>
        <end position="92"/>
    </location>
</feature>
<dbReference type="InterPro" id="IPR001958">
    <property type="entry name" value="Tet-R_TetA/multi-R_MdtG-like"/>
</dbReference>
<feature type="transmembrane region" description="Helical" evidence="6">
    <location>
        <begin position="133"/>
        <end position="156"/>
    </location>
</feature>
<dbReference type="Proteomes" id="UP001251870">
    <property type="component" value="Unassembled WGS sequence"/>
</dbReference>
<feature type="transmembrane region" description="Helical" evidence="6">
    <location>
        <begin position="223"/>
        <end position="247"/>
    </location>
</feature>
<proteinExistence type="predicted"/>
<dbReference type="PRINTS" id="PR01035">
    <property type="entry name" value="TCRTETA"/>
</dbReference>
<name>A0ABU2DNJ1_9MICC</name>
<dbReference type="InterPro" id="IPR036259">
    <property type="entry name" value="MFS_trans_sf"/>
</dbReference>
<evidence type="ECO:0000256" key="2">
    <source>
        <dbReference type="ARBA" id="ARBA00022692"/>
    </source>
</evidence>
<keyword evidence="4 6" id="KW-0472">Membrane</keyword>
<dbReference type="PANTHER" id="PTHR23526:SF4">
    <property type="entry name" value="INTEGRAL MEMBRANE TRANSPORT PROTEIN"/>
    <property type="match status" value="1"/>
</dbReference>
<gene>
    <name evidence="8" type="ORF">RIL96_00295</name>
</gene>
<evidence type="ECO:0000256" key="4">
    <source>
        <dbReference type="ARBA" id="ARBA00023136"/>
    </source>
</evidence>
<dbReference type="Gene3D" id="1.20.1250.20">
    <property type="entry name" value="MFS general substrate transporter like domains"/>
    <property type="match status" value="1"/>
</dbReference>
<accession>A0ABU2DNJ1</accession>
<dbReference type="EMBL" id="JAVKGR010000001">
    <property type="protein sequence ID" value="MDR8018006.1"/>
    <property type="molecule type" value="Genomic_DNA"/>
</dbReference>
<feature type="transmembrane region" description="Helical" evidence="6">
    <location>
        <begin position="288"/>
        <end position="307"/>
    </location>
</feature>
<organism evidence="8 9">
    <name type="scientific">Nesterenkonia aerolata</name>
    <dbReference type="NCBI Taxonomy" id="3074079"/>
    <lineage>
        <taxon>Bacteria</taxon>
        <taxon>Bacillati</taxon>
        <taxon>Actinomycetota</taxon>
        <taxon>Actinomycetes</taxon>
        <taxon>Micrococcales</taxon>
        <taxon>Micrococcaceae</taxon>
        <taxon>Nesterenkonia</taxon>
    </lineage>
</organism>
<feature type="region of interest" description="Disordered" evidence="5">
    <location>
        <begin position="393"/>
        <end position="412"/>
    </location>
</feature>
<evidence type="ECO:0000313" key="9">
    <source>
        <dbReference type="Proteomes" id="UP001251870"/>
    </source>
</evidence>